<evidence type="ECO:0000313" key="3">
    <source>
        <dbReference type="WBParaSite" id="BTMF_0000272601-mRNA-1"/>
    </source>
</evidence>
<dbReference type="EMBL" id="UZAG01001598">
    <property type="protein sequence ID" value="VDO11664.1"/>
    <property type="molecule type" value="Genomic_DNA"/>
</dbReference>
<gene>
    <name evidence="1" type="ORF">BTMF_LOCUS2050</name>
</gene>
<sequence length="130" mass="14639">MYIREIYELSKPDSSDRTFICINTHCIDSLSELLSLKQNHRDNPVRIGKGGEILHCIVAWVAKGGQMSINVGVLVGRSGEKEFRNEAKLTLCKVLLKLLIDVEDACMAFCKKCLPPNDNVHLNESHKPLY</sequence>
<evidence type="ECO:0000313" key="2">
    <source>
        <dbReference type="Proteomes" id="UP000280834"/>
    </source>
</evidence>
<evidence type="ECO:0000313" key="1">
    <source>
        <dbReference type="EMBL" id="VDO11664.1"/>
    </source>
</evidence>
<dbReference type="Proteomes" id="UP000280834">
    <property type="component" value="Unassembled WGS sequence"/>
</dbReference>
<name>A0A0R3Q8R8_9BILA</name>
<organism evidence="3">
    <name type="scientific">Brugia timori</name>
    <dbReference type="NCBI Taxonomy" id="42155"/>
    <lineage>
        <taxon>Eukaryota</taxon>
        <taxon>Metazoa</taxon>
        <taxon>Ecdysozoa</taxon>
        <taxon>Nematoda</taxon>
        <taxon>Chromadorea</taxon>
        <taxon>Rhabditida</taxon>
        <taxon>Spirurina</taxon>
        <taxon>Spiruromorpha</taxon>
        <taxon>Filarioidea</taxon>
        <taxon>Onchocercidae</taxon>
        <taxon>Brugia</taxon>
    </lineage>
</organism>
<reference evidence="1 2" key="2">
    <citation type="submission" date="2018-11" db="EMBL/GenBank/DDBJ databases">
        <authorList>
            <consortium name="Pathogen Informatics"/>
        </authorList>
    </citation>
    <scope>NUCLEOTIDE SEQUENCE [LARGE SCALE GENOMIC DNA]</scope>
</reference>
<reference evidence="3" key="1">
    <citation type="submission" date="2017-02" db="UniProtKB">
        <authorList>
            <consortium name="WormBaseParasite"/>
        </authorList>
    </citation>
    <scope>IDENTIFICATION</scope>
</reference>
<accession>A0A0R3Q8R8</accession>
<keyword evidence="2" id="KW-1185">Reference proteome</keyword>
<protein>
    <submittedName>
        <fullName evidence="3">DNA helicase</fullName>
    </submittedName>
</protein>
<proteinExistence type="predicted"/>
<dbReference type="AlphaFoldDB" id="A0A0R3Q8R8"/>
<dbReference type="WBParaSite" id="BTMF_0000272601-mRNA-1">
    <property type="protein sequence ID" value="BTMF_0000272601-mRNA-1"/>
    <property type="gene ID" value="BTMF_0000272601"/>
</dbReference>